<name>A0A9P6JK05_9AGAR</name>
<evidence type="ECO:0000313" key="1">
    <source>
        <dbReference type="EMBL" id="KAF9523415.1"/>
    </source>
</evidence>
<keyword evidence="2" id="KW-1185">Reference proteome</keyword>
<accession>A0A9P6JK05</accession>
<reference evidence="1" key="1">
    <citation type="submission" date="2020-11" db="EMBL/GenBank/DDBJ databases">
        <authorList>
            <consortium name="DOE Joint Genome Institute"/>
            <person name="Ahrendt S."/>
            <person name="Riley R."/>
            <person name="Andreopoulos W."/>
            <person name="Labutti K."/>
            <person name="Pangilinan J."/>
            <person name="Ruiz-Duenas F.J."/>
            <person name="Barrasa J.M."/>
            <person name="Sanchez-Garcia M."/>
            <person name="Camarero S."/>
            <person name="Miyauchi S."/>
            <person name="Serrano A."/>
            <person name="Linde D."/>
            <person name="Babiker R."/>
            <person name="Drula E."/>
            <person name="Ayuso-Fernandez I."/>
            <person name="Pacheco R."/>
            <person name="Padilla G."/>
            <person name="Ferreira P."/>
            <person name="Barriuso J."/>
            <person name="Kellner H."/>
            <person name="Castanera R."/>
            <person name="Alfaro M."/>
            <person name="Ramirez L."/>
            <person name="Pisabarro A.G."/>
            <person name="Kuo A."/>
            <person name="Tritt A."/>
            <person name="Lipzen A."/>
            <person name="He G."/>
            <person name="Yan M."/>
            <person name="Ng V."/>
            <person name="Cullen D."/>
            <person name="Martin F."/>
            <person name="Rosso M.-N."/>
            <person name="Henrissat B."/>
            <person name="Hibbett D."/>
            <person name="Martinez A.T."/>
            <person name="Grigoriev I.V."/>
        </authorList>
    </citation>
    <scope>NUCLEOTIDE SEQUENCE</scope>
    <source>
        <strain evidence="1">CBS 506.95</strain>
    </source>
</reference>
<proteinExistence type="predicted"/>
<organism evidence="1 2">
    <name type="scientific">Crepidotus variabilis</name>
    <dbReference type="NCBI Taxonomy" id="179855"/>
    <lineage>
        <taxon>Eukaryota</taxon>
        <taxon>Fungi</taxon>
        <taxon>Dikarya</taxon>
        <taxon>Basidiomycota</taxon>
        <taxon>Agaricomycotina</taxon>
        <taxon>Agaricomycetes</taxon>
        <taxon>Agaricomycetidae</taxon>
        <taxon>Agaricales</taxon>
        <taxon>Agaricineae</taxon>
        <taxon>Crepidotaceae</taxon>
        <taxon>Crepidotus</taxon>
    </lineage>
</organism>
<dbReference type="EMBL" id="MU157918">
    <property type="protein sequence ID" value="KAF9523415.1"/>
    <property type="molecule type" value="Genomic_DNA"/>
</dbReference>
<sequence>MYQQFHPRNLAFRHSLEAIRDSFQPIRYYFIVVWLNNFHHSFTFLGRPSQVK</sequence>
<dbReference type="Proteomes" id="UP000807306">
    <property type="component" value="Unassembled WGS sequence"/>
</dbReference>
<protein>
    <submittedName>
        <fullName evidence="1">Uncharacterized protein</fullName>
    </submittedName>
</protein>
<gene>
    <name evidence="1" type="ORF">CPB83DRAFT_690853</name>
</gene>
<evidence type="ECO:0000313" key="2">
    <source>
        <dbReference type="Proteomes" id="UP000807306"/>
    </source>
</evidence>
<dbReference type="AlphaFoldDB" id="A0A9P6JK05"/>
<comment type="caution">
    <text evidence="1">The sequence shown here is derived from an EMBL/GenBank/DDBJ whole genome shotgun (WGS) entry which is preliminary data.</text>
</comment>